<evidence type="ECO:0000256" key="1">
    <source>
        <dbReference type="SAM" id="SignalP"/>
    </source>
</evidence>
<feature type="signal peptide" evidence="1">
    <location>
        <begin position="1"/>
        <end position="20"/>
    </location>
</feature>
<keyword evidence="3" id="KW-1185">Reference proteome</keyword>
<dbReference type="EMBL" id="JAGHKO010000011">
    <property type="protein sequence ID" value="MBO9203809.1"/>
    <property type="molecule type" value="Genomic_DNA"/>
</dbReference>
<sequence>MKKIIISLFTILFVTGFAYSQQDNTDIDIVQSVFGRSKRIIIDQNMQLNENQKKSFWCIYDQYEEKRKTIEKEGFMLLKEYAGNYQTLDGTKAHKLIVNFMKSMDGYNTLHEVYFRKMEKVIGGLKAATFIQLETYIQTAVQANLQSQVPVVGELERLDRQNTERETGTLKQ</sequence>
<comment type="caution">
    <text evidence="2">The sequence shown here is derived from an EMBL/GenBank/DDBJ whole genome shotgun (WGS) entry which is preliminary data.</text>
</comment>
<evidence type="ECO:0000313" key="2">
    <source>
        <dbReference type="EMBL" id="MBO9203809.1"/>
    </source>
</evidence>
<name>A0ABS3Z0W2_9BACT</name>
<reference evidence="2 3" key="1">
    <citation type="submission" date="2021-03" db="EMBL/GenBank/DDBJ databases">
        <title>Assistant Professor.</title>
        <authorList>
            <person name="Huq M.A."/>
        </authorList>
    </citation>
    <scope>NUCLEOTIDE SEQUENCE [LARGE SCALE GENOMIC DNA]</scope>
    <source>
        <strain evidence="2 3">MAH-29</strain>
    </source>
</reference>
<keyword evidence="1" id="KW-0732">Signal</keyword>
<gene>
    <name evidence="2" type="ORF">J7I42_26230</name>
</gene>
<proteinExistence type="predicted"/>
<accession>A0ABS3Z0W2</accession>
<dbReference type="RefSeq" id="WP_209141861.1">
    <property type="nucleotide sequence ID" value="NZ_JAGHKO010000011.1"/>
</dbReference>
<protein>
    <submittedName>
        <fullName evidence="2">Uncharacterized protein</fullName>
    </submittedName>
</protein>
<organism evidence="2 3">
    <name type="scientific">Niastella soli</name>
    <dbReference type="NCBI Taxonomy" id="2821487"/>
    <lineage>
        <taxon>Bacteria</taxon>
        <taxon>Pseudomonadati</taxon>
        <taxon>Bacteroidota</taxon>
        <taxon>Chitinophagia</taxon>
        <taxon>Chitinophagales</taxon>
        <taxon>Chitinophagaceae</taxon>
        <taxon>Niastella</taxon>
    </lineage>
</organism>
<dbReference type="Proteomes" id="UP000677244">
    <property type="component" value="Unassembled WGS sequence"/>
</dbReference>
<feature type="chain" id="PRO_5046936803" evidence="1">
    <location>
        <begin position="21"/>
        <end position="172"/>
    </location>
</feature>
<evidence type="ECO:0000313" key="3">
    <source>
        <dbReference type="Proteomes" id="UP000677244"/>
    </source>
</evidence>